<dbReference type="GO" id="GO:0004497">
    <property type="term" value="F:monooxygenase activity"/>
    <property type="evidence" value="ECO:0007669"/>
    <property type="project" value="UniProtKB-KW"/>
</dbReference>
<dbReference type="SUPFAM" id="SSF54909">
    <property type="entry name" value="Dimeric alpha+beta barrel"/>
    <property type="match status" value="1"/>
</dbReference>
<dbReference type="RefSeq" id="WP_146791980.1">
    <property type="nucleotide sequence ID" value="NZ_VOLT01000021.1"/>
</dbReference>
<feature type="domain" description="ABM" evidence="1">
    <location>
        <begin position="1"/>
        <end position="75"/>
    </location>
</feature>
<dbReference type="AlphaFoldDB" id="A0A5C6Q3I9"/>
<dbReference type="InterPro" id="IPR011008">
    <property type="entry name" value="Dimeric_a/b-barrel"/>
</dbReference>
<dbReference type="EMBL" id="VOLT01000021">
    <property type="protein sequence ID" value="TWX63495.1"/>
    <property type="molecule type" value="Genomic_DNA"/>
</dbReference>
<dbReference type="Gene3D" id="3.30.70.100">
    <property type="match status" value="1"/>
</dbReference>
<evidence type="ECO:0000313" key="3">
    <source>
        <dbReference type="Proteomes" id="UP000321822"/>
    </source>
</evidence>
<evidence type="ECO:0000259" key="1">
    <source>
        <dbReference type="Pfam" id="PF03992"/>
    </source>
</evidence>
<name>A0A5C6Q3I9_9GAMM</name>
<accession>A0A5C6Q3I9</accession>
<dbReference type="InterPro" id="IPR007138">
    <property type="entry name" value="ABM_dom"/>
</dbReference>
<dbReference type="Pfam" id="PF03992">
    <property type="entry name" value="ABM"/>
    <property type="match status" value="1"/>
</dbReference>
<sequence length="95" mass="11047">MIKVIIERVLADDMQTTYDSEIRKSLTEIMTAKGYISGASFSNVDNPNIRTIITNWDNVSCWNRWHKSKTRREVNKAIILMLIQDEKIKVLMSQS</sequence>
<reference evidence="2 3" key="1">
    <citation type="submission" date="2019-07" db="EMBL/GenBank/DDBJ databases">
        <title>Genomes of sea-ice associated Colwellia species.</title>
        <authorList>
            <person name="Bowman J.P."/>
        </authorList>
    </citation>
    <scope>NUCLEOTIDE SEQUENCE [LARGE SCALE GENOMIC DNA]</scope>
    <source>
        <strain evidence="2 3">ACAM 459</strain>
    </source>
</reference>
<comment type="caution">
    <text evidence="2">The sequence shown here is derived from an EMBL/GenBank/DDBJ whole genome shotgun (WGS) entry which is preliminary data.</text>
</comment>
<proteinExistence type="predicted"/>
<dbReference type="OrthoDB" id="4463721at2"/>
<protein>
    <submittedName>
        <fullName evidence="2">Antibiotic biosynthesis monooxygenase</fullName>
    </submittedName>
</protein>
<organism evidence="2 3">
    <name type="scientific">Colwellia demingiae</name>
    <dbReference type="NCBI Taxonomy" id="89401"/>
    <lineage>
        <taxon>Bacteria</taxon>
        <taxon>Pseudomonadati</taxon>
        <taxon>Pseudomonadota</taxon>
        <taxon>Gammaproteobacteria</taxon>
        <taxon>Alteromonadales</taxon>
        <taxon>Colwelliaceae</taxon>
        <taxon>Colwellia</taxon>
    </lineage>
</organism>
<keyword evidence="3" id="KW-1185">Reference proteome</keyword>
<evidence type="ECO:0000313" key="2">
    <source>
        <dbReference type="EMBL" id="TWX63495.1"/>
    </source>
</evidence>
<gene>
    <name evidence="2" type="ORF">ESZ36_22250</name>
</gene>
<dbReference type="Proteomes" id="UP000321822">
    <property type="component" value="Unassembled WGS sequence"/>
</dbReference>
<keyword evidence="2" id="KW-0560">Oxidoreductase</keyword>
<keyword evidence="2" id="KW-0503">Monooxygenase</keyword>